<evidence type="ECO:0000256" key="7">
    <source>
        <dbReference type="ARBA" id="ARBA00022490"/>
    </source>
</evidence>
<feature type="binding site" evidence="14">
    <location>
        <position position="119"/>
    </location>
    <ligand>
        <name>(2R)-3-phosphoglycerate</name>
        <dbReference type="ChEBI" id="CHEBI:58272"/>
    </ligand>
</feature>
<dbReference type="GO" id="GO:0005829">
    <property type="term" value="C:cytosol"/>
    <property type="evidence" value="ECO:0007669"/>
    <property type="project" value="TreeGrafter"/>
</dbReference>
<evidence type="ECO:0000256" key="2">
    <source>
        <dbReference type="ARBA" id="ARBA00004838"/>
    </source>
</evidence>
<dbReference type="GO" id="GO:0006096">
    <property type="term" value="P:glycolytic process"/>
    <property type="evidence" value="ECO:0007669"/>
    <property type="project" value="UniProtKB-UniRule"/>
</dbReference>
<evidence type="ECO:0000256" key="6">
    <source>
        <dbReference type="ARBA" id="ARBA00016471"/>
    </source>
</evidence>
<keyword evidence="10 13" id="KW-0418">Kinase</keyword>
<keyword evidence="12 13" id="KW-0324">Glycolysis</keyword>
<dbReference type="SUPFAM" id="SSF53748">
    <property type="entry name" value="Phosphoglycerate kinase"/>
    <property type="match status" value="1"/>
</dbReference>
<dbReference type="GO" id="GO:0004618">
    <property type="term" value="F:phosphoglycerate kinase activity"/>
    <property type="evidence" value="ECO:0007669"/>
    <property type="project" value="UniProtKB-UniRule"/>
</dbReference>
<comment type="caution">
    <text evidence="17">The sequence shown here is derived from an EMBL/GenBank/DDBJ whole genome shotgun (WGS) entry which is preliminary data.</text>
</comment>
<evidence type="ECO:0000256" key="4">
    <source>
        <dbReference type="ARBA" id="ARBA00011245"/>
    </source>
</evidence>
<gene>
    <name evidence="13" type="primary">pgk</name>
    <name evidence="17" type="ORF">ENX16_01945</name>
</gene>
<keyword evidence="8 13" id="KW-0808">Transferase</keyword>
<sequence>MPKLSVRALPVKAHRVFVRVDFNVPLSESGTITDDSRIRAALPTIEYLLEQDATVIIGSHLGKPKGKPDPRFSLKPVADHLVKLLKQNPIFLPDCVGADVVRTLQTVPPKSVVLLENLRFHPGEEKNYRDFGKALAALADFYVNDAFGTAHRAHASTVGMTAFFAQPAAGLLMEKELAYLEPLLDTPPRPFVVIIGGAKISDKAGVIKNLLPRVDRLLIGGGVAFNFLKARGYKIGKSIWDPELMPEVGKIHTDARLVIPVDVVVAPSADAVDVKNVSVEQISDDDIGFDIGTETAAMFSQIITTARTVVWAGPMGMFEKEPFSLGTRAIAQSLAEATRRGATTIVGGGDTGAALKKTGLAEHITHISTGGGATLEFLEGKILPGIAALADEQ</sequence>
<dbReference type="PANTHER" id="PTHR11406">
    <property type="entry name" value="PHOSPHOGLYCERATE KINASE"/>
    <property type="match status" value="1"/>
</dbReference>
<evidence type="ECO:0000256" key="10">
    <source>
        <dbReference type="ARBA" id="ARBA00022777"/>
    </source>
</evidence>
<dbReference type="EC" id="2.7.2.3" evidence="5 13"/>
<feature type="binding site" evidence="13">
    <location>
        <position position="37"/>
    </location>
    <ligand>
        <name>substrate</name>
    </ligand>
</feature>
<dbReference type="GO" id="GO:0043531">
    <property type="term" value="F:ADP binding"/>
    <property type="evidence" value="ECO:0007669"/>
    <property type="project" value="TreeGrafter"/>
</dbReference>
<evidence type="ECO:0000256" key="9">
    <source>
        <dbReference type="ARBA" id="ARBA00022741"/>
    </source>
</evidence>
<dbReference type="PANTHER" id="PTHR11406:SF23">
    <property type="entry name" value="PHOSPHOGLYCERATE KINASE 1, CHLOROPLASTIC-RELATED"/>
    <property type="match status" value="1"/>
</dbReference>
<dbReference type="PRINTS" id="PR00477">
    <property type="entry name" value="PHGLYCKINASE"/>
</dbReference>
<evidence type="ECO:0000256" key="13">
    <source>
        <dbReference type="HAMAP-Rule" id="MF_00145"/>
    </source>
</evidence>
<dbReference type="Gene3D" id="3.40.50.1260">
    <property type="entry name" value="Phosphoglycerate kinase, N-terminal domain"/>
    <property type="match status" value="2"/>
</dbReference>
<dbReference type="FunFam" id="3.40.50.1260:FF:000006">
    <property type="entry name" value="Phosphoglycerate kinase"/>
    <property type="match status" value="1"/>
</dbReference>
<dbReference type="InterPro" id="IPR015824">
    <property type="entry name" value="Phosphoglycerate_kinase_N"/>
</dbReference>
<evidence type="ECO:0000256" key="1">
    <source>
        <dbReference type="ARBA" id="ARBA00000642"/>
    </source>
</evidence>
<dbReference type="GO" id="GO:0006094">
    <property type="term" value="P:gluconeogenesis"/>
    <property type="evidence" value="ECO:0007669"/>
    <property type="project" value="TreeGrafter"/>
</dbReference>
<dbReference type="PROSITE" id="PS00111">
    <property type="entry name" value="PGLYCERATE_KINASE"/>
    <property type="match status" value="1"/>
</dbReference>
<proteinExistence type="inferred from homology"/>
<feature type="binding site" evidence="13 15">
    <location>
        <position position="203"/>
    </location>
    <ligand>
        <name>ATP</name>
        <dbReference type="ChEBI" id="CHEBI:30616"/>
    </ligand>
</feature>
<evidence type="ECO:0000256" key="11">
    <source>
        <dbReference type="ARBA" id="ARBA00022840"/>
    </source>
</evidence>
<dbReference type="PIRSF" id="PIRSF000724">
    <property type="entry name" value="Pgk"/>
    <property type="match status" value="1"/>
</dbReference>
<protein>
    <recommendedName>
        <fullName evidence="6 13">Phosphoglycerate kinase</fullName>
        <ecNumber evidence="5 13">2.7.2.3</ecNumber>
    </recommendedName>
</protein>
<comment type="pathway">
    <text evidence="2 13">Carbohydrate degradation; glycolysis; pyruvate from D-glyceraldehyde 3-phosphate: step 2/5.</text>
</comment>
<feature type="binding site" evidence="13 14">
    <location>
        <begin position="60"/>
        <end position="63"/>
    </location>
    <ligand>
        <name>substrate</name>
    </ligand>
</feature>
<dbReference type="FunFam" id="3.40.50.1260:FF:000031">
    <property type="entry name" value="Phosphoglycerate kinase 1"/>
    <property type="match status" value="1"/>
</dbReference>
<dbReference type="GO" id="GO:0005524">
    <property type="term" value="F:ATP binding"/>
    <property type="evidence" value="ECO:0007669"/>
    <property type="project" value="UniProtKB-KW"/>
</dbReference>
<dbReference type="InterPro" id="IPR015911">
    <property type="entry name" value="Phosphoglycerate_kinase_CS"/>
</dbReference>
<name>A0A7V3PSZ3_UNCW3</name>
<dbReference type="InterPro" id="IPR036043">
    <property type="entry name" value="Phosphoglycerate_kinase_sf"/>
</dbReference>
<feature type="binding site" evidence="14">
    <location>
        <position position="37"/>
    </location>
    <ligand>
        <name>(2R)-3-phosphoglycerate</name>
        <dbReference type="ChEBI" id="CHEBI:58272"/>
    </ligand>
</feature>
<feature type="binding site" evidence="13 15">
    <location>
        <position position="319"/>
    </location>
    <ligand>
        <name>ATP</name>
        <dbReference type="ChEBI" id="CHEBI:30616"/>
    </ligand>
</feature>
<feature type="binding site" evidence="14">
    <location>
        <position position="152"/>
    </location>
    <ligand>
        <name>(2R)-3-phosphoglycerate</name>
        <dbReference type="ChEBI" id="CHEBI:58272"/>
    </ligand>
</feature>
<keyword evidence="7 13" id="KW-0963">Cytoplasm</keyword>
<dbReference type="UniPathway" id="UPA00109">
    <property type="reaction ID" value="UER00185"/>
</dbReference>
<dbReference type="HAMAP" id="MF_00145">
    <property type="entry name" value="Phosphoglyc_kinase"/>
    <property type="match status" value="1"/>
</dbReference>
<comment type="catalytic activity">
    <reaction evidence="1 13 16">
        <text>(2R)-3-phosphoglycerate + ATP = (2R)-3-phospho-glyceroyl phosphate + ADP</text>
        <dbReference type="Rhea" id="RHEA:14801"/>
        <dbReference type="ChEBI" id="CHEBI:30616"/>
        <dbReference type="ChEBI" id="CHEBI:57604"/>
        <dbReference type="ChEBI" id="CHEBI:58272"/>
        <dbReference type="ChEBI" id="CHEBI:456216"/>
        <dbReference type="EC" id="2.7.2.3"/>
    </reaction>
</comment>
<accession>A0A7V3PSZ3</accession>
<dbReference type="EMBL" id="DTMZ01000041">
    <property type="protein sequence ID" value="HGD12835.1"/>
    <property type="molecule type" value="Genomic_DNA"/>
</dbReference>
<dbReference type="Pfam" id="PF00162">
    <property type="entry name" value="PGK"/>
    <property type="match status" value="1"/>
</dbReference>
<dbReference type="AlphaFoldDB" id="A0A7V3PSZ3"/>
<evidence type="ECO:0000256" key="12">
    <source>
        <dbReference type="ARBA" id="ARBA00023152"/>
    </source>
</evidence>
<evidence type="ECO:0000256" key="8">
    <source>
        <dbReference type="ARBA" id="ARBA00022679"/>
    </source>
</evidence>
<evidence type="ECO:0000256" key="15">
    <source>
        <dbReference type="PIRSR" id="PIRSR000724-2"/>
    </source>
</evidence>
<feature type="binding site" evidence="13">
    <location>
        <position position="119"/>
    </location>
    <ligand>
        <name>substrate</name>
    </ligand>
</feature>
<feature type="binding site" evidence="13">
    <location>
        <position position="152"/>
    </location>
    <ligand>
        <name>substrate</name>
    </ligand>
</feature>
<feature type="binding site" evidence="13">
    <location>
        <position position="288"/>
    </location>
    <ligand>
        <name>ATP</name>
        <dbReference type="ChEBI" id="CHEBI:30616"/>
    </ligand>
</feature>
<keyword evidence="9 13" id="KW-0547">Nucleotide-binding</keyword>
<feature type="binding site" evidence="13 15">
    <location>
        <begin position="348"/>
        <end position="351"/>
    </location>
    <ligand>
        <name>ATP</name>
        <dbReference type="ChEBI" id="CHEBI:30616"/>
    </ligand>
</feature>
<organism evidence="17">
    <name type="scientific">candidate division WOR-3 bacterium</name>
    <dbReference type="NCBI Taxonomy" id="2052148"/>
    <lineage>
        <taxon>Bacteria</taxon>
        <taxon>Bacteria division WOR-3</taxon>
    </lineage>
</organism>
<evidence type="ECO:0000256" key="14">
    <source>
        <dbReference type="PIRSR" id="PIRSR000724-1"/>
    </source>
</evidence>
<keyword evidence="11 13" id="KW-0067">ATP-binding</keyword>
<evidence type="ECO:0000256" key="3">
    <source>
        <dbReference type="ARBA" id="ARBA00008982"/>
    </source>
</evidence>
<comment type="subunit">
    <text evidence="4 13">Monomer.</text>
</comment>
<evidence type="ECO:0000256" key="5">
    <source>
        <dbReference type="ARBA" id="ARBA00013061"/>
    </source>
</evidence>
<evidence type="ECO:0000256" key="16">
    <source>
        <dbReference type="RuleBase" id="RU000532"/>
    </source>
</evidence>
<reference evidence="17" key="1">
    <citation type="journal article" date="2020" name="mSystems">
        <title>Genome- and Community-Level Interaction Insights into Carbon Utilization and Element Cycling Functions of Hydrothermarchaeota in Hydrothermal Sediment.</title>
        <authorList>
            <person name="Zhou Z."/>
            <person name="Liu Y."/>
            <person name="Xu W."/>
            <person name="Pan J."/>
            <person name="Luo Z.H."/>
            <person name="Li M."/>
        </authorList>
    </citation>
    <scope>NUCLEOTIDE SEQUENCE [LARGE SCALE GENOMIC DNA]</scope>
    <source>
        <strain evidence="17">SpSt-914</strain>
    </source>
</reference>
<evidence type="ECO:0000313" key="17">
    <source>
        <dbReference type="EMBL" id="HGD12835.1"/>
    </source>
</evidence>
<comment type="similarity">
    <text evidence="3 13 16">Belongs to the phosphoglycerate kinase family.</text>
</comment>
<comment type="subcellular location">
    <subcellularLocation>
        <location evidence="13">Cytoplasm</location>
    </subcellularLocation>
</comment>
<feature type="binding site" evidence="13 14">
    <location>
        <begin position="21"/>
        <end position="23"/>
    </location>
    <ligand>
        <name>substrate</name>
    </ligand>
</feature>
<dbReference type="InterPro" id="IPR001576">
    <property type="entry name" value="Phosphoglycerate_kinase"/>
</dbReference>